<evidence type="ECO:0000256" key="1">
    <source>
        <dbReference type="ARBA" id="ARBA00023054"/>
    </source>
</evidence>
<dbReference type="SMART" id="SM00449">
    <property type="entry name" value="SPRY"/>
    <property type="match status" value="1"/>
</dbReference>
<dbReference type="SUPFAM" id="SSF49899">
    <property type="entry name" value="Concanavalin A-like lectins/glucanases"/>
    <property type="match status" value="1"/>
</dbReference>
<dbReference type="Gene3D" id="2.60.120.920">
    <property type="match status" value="1"/>
</dbReference>
<evidence type="ECO:0000313" key="3">
    <source>
        <dbReference type="EMBL" id="DBA22386.1"/>
    </source>
</evidence>
<dbReference type="EMBL" id="DYDO01000006">
    <property type="protein sequence ID" value="DBA22386.1"/>
    <property type="molecule type" value="Genomic_DNA"/>
</dbReference>
<dbReference type="InterPro" id="IPR043136">
    <property type="entry name" value="B30.2/SPRY_sf"/>
</dbReference>
<dbReference type="InterPro" id="IPR013320">
    <property type="entry name" value="ConA-like_dom_sf"/>
</dbReference>
<feature type="domain" description="B30.2/SPRY" evidence="2">
    <location>
        <begin position="126"/>
        <end position="320"/>
    </location>
</feature>
<organism evidence="3 4">
    <name type="scientific">Pyxicephalus adspersus</name>
    <name type="common">African bullfrog</name>
    <dbReference type="NCBI Taxonomy" id="30357"/>
    <lineage>
        <taxon>Eukaryota</taxon>
        <taxon>Metazoa</taxon>
        <taxon>Chordata</taxon>
        <taxon>Craniata</taxon>
        <taxon>Vertebrata</taxon>
        <taxon>Euteleostomi</taxon>
        <taxon>Amphibia</taxon>
        <taxon>Batrachia</taxon>
        <taxon>Anura</taxon>
        <taxon>Neobatrachia</taxon>
        <taxon>Ranoidea</taxon>
        <taxon>Pyxicephalidae</taxon>
        <taxon>Pyxicephalinae</taxon>
        <taxon>Pyxicephalus</taxon>
    </lineage>
</organism>
<dbReference type="Pfam" id="PF00622">
    <property type="entry name" value="SPRY"/>
    <property type="match status" value="1"/>
</dbReference>
<dbReference type="InterPro" id="IPR003877">
    <property type="entry name" value="SPRY_dom"/>
</dbReference>
<dbReference type="InterPro" id="IPR001870">
    <property type="entry name" value="B30.2/SPRY"/>
</dbReference>
<name>A0AAV3ADD2_PYXAD</name>
<reference evidence="3" key="1">
    <citation type="thesis" date="2020" institute="ProQuest LLC" country="789 East Eisenhower Parkway, Ann Arbor, MI, USA">
        <title>Comparative Genomics and Chromosome Evolution.</title>
        <authorList>
            <person name="Mudd A.B."/>
        </authorList>
    </citation>
    <scope>NUCLEOTIDE SEQUENCE</scope>
    <source>
        <strain evidence="3">1538</strain>
        <tissue evidence="3">Blood</tissue>
    </source>
</reference>
<proteinExistence type="predicted"/>
<dbReference type="Proteomes" id="UP001181693">
    <property type="component" value="Unassembled WGS sequence"/>
</dbReference>
<keyword evidence="1" id="KW-0175">Coiled coil</keyword>
<dbReference type="InterPro" id="IPR003879">
    <property type="entry name" value="Butyrophylin_SPRY"/>
</dbReference>
<protein>
    <recommendedName>
        <fullName evidence="2">B30.2/SPRY domain-containing protein</fullName>
    </recommendedName>
</protein>
<comment type="caution">
    <text evidence="3">The sequence shown here is derived from an EMBL/GenBank/DDBJ whole genome shotgun (WGS) entry which is preliminary data.</text>
</comment>
<keyword evidence="4" id="KW-1185">Reference proteome</keyword>
<dbReference type="Pfam" id="PF13765">
    <property type="entry name" value="PRY"/>
    <property type="match status" value="1"/>
</dbReference>
<accession>A0AAV3ADD2</accession>
<dbReference type="PRINTS" id="PR01407">
    <property type="entry name" value="BUTYPHLNCDUF"/>
</dbReference>
<gene>
    <name evidence="3" type="ORF">GDO54_013417</name>
</gene>
<dbReference type="PROSITE" id="PS50188">
    <property type="entry name" value="B302_SPRY"/>
    <property type="match status" value="1"/>
</dbReference>
<dbReference type="AlphaFoldDB" id="A0AAV3ADD2"/>
<evidence type="ECO:0000313" key="4">
    <source>
        <dbReference type="Proteomes" id="UP001181693"/>
    </source>
</evidence>
<evidence type="ECO:0000259" key="2">
    <source>
        <dbReference type="PROSITE" id="PS50188"/>
    </source>
</evidence>
<dbReference type="InterPro" id="IPR006574">
    <property type="entry name" value="PRY"/>
</dbReference>
<dbReference type="SMART" id="SM00589">
    <property type="entry name" value="PRY"/>
    <property type="match status" value="1"/>
</dbReference>
<dbReference type="PANTHER" id="PTHR24103">
    <property type="entry name" value="E3 UBIQUITIN-PROTEIN LIGASE TRIM"/>
    <property type="match status" value="1"/>
</dbReference>
<dbReference type="InterPro" id="IPR050143">
    <property type="entry name" value="TRIM/RBCC"/>
</dbReference>
<sequence length="320" mass="36761">MESPVVSLNEVKQCLLHMQIVSCELLSDMESKMSAVRQNSTLQLLNLQRLYENCHHLLKQEEEMWLTNSRRVENEVELELEENLLNLVQIMESLKETKTKDQVGMLGVWLRALSLSLKKRLDGCGPPVHLRQSKEMVHIVKPVPENILFDPESAHPNLRLSPDLKQVRFEPCLEIKELKKNCFEPGLYILGKPGFKSGRHYWEVDVGSKSSWIIGVVQESVQRKGAWELNSANGYWVLRKQDDNVFYGIGESFVTLKLEKLPMRIGICLDLFKNHLSFFDADTTSLIFQISVNAGQMLFPFFCPGVPVREEDWCPITLCS</sequence>